<sequence>MTRPIQSTVAILLCVYASVGQPVYSAEDADADEPAATTIQQPASAQESQPANSEPGSKPASTSDADLLSEMVTVGVVLTPQKRFVLPQPDFVSVTGTPVPTAQAKQILAKISGRHGDRFTRDSIVAPIAVNTDSIPDEAGNRIGHFIDVTFVVHQSIAAIRKSEAVDQFKTSADGTQSIEFAEDDGADDFEKNKSRTLAPAELEAFGVKLDDKSESLAHLQLPLLGKVVIRGVARARRSVWPENADDSPIILTWILDDRFNSDAPTEDSVANQWRAIERTQVGEKQLGPPQPYAGLGGYVAITPVPEHPESSIVQIRFVLHEPKDWFSGRNLLRSKLPILVQDRVRNLRRELTAPPK</sequence>
<evidence type="ECO:0000256" key="1">
    <source>
        <dbReference type="SAM" id="MobiDB-lite"/>
    </source>
</evidence>
<feature type="signal peptide" evidence="2">
    <location>
        <begin position="1"/>
        <end position="25"/>
    </location>
</feature>
<organism evidence="3 4">
    <name type="scientific">Neorhodopirellula lusitana</name>
    <dbReference type="NCBI Taxonomy" id="445327"/>
    <lineage>
        <taxon>Bacteria</taxon>
        <taxon>Pseudomonadati</taxon>
        <taxon>Planctomycetota</taxon>
        <taxon>Planctomycetia</taxon>
        <taxon>Pirellulales</taxon>
        <taxon>Pirellulaceae</taxon>
        <taxon>Neorhodopirellula</taxon>
    </lineage>
</organism>
<keyword evidence="4" id="KW-1185">Reference proteome</keyword>
<gene>
    <name evidence="3" type="ORF">SAMN06265222_11238</name>
</gene>
<evidence type="ECO:0000313" key="3">
    <source>
        <dbReference type="EMBL" id="SMP69426.1"/>
    </source>
</evidence>
<evidence type="ECO:0000313" key="4">
    <source>
        <dbReference type="Proteomes" id="UP001158067"/>
    </source>
</evidence>
<accession>A0ABY1QHJ6</accession>
<feature type="chain" id="PRO_5046563986" evidence="2">
    <location>
        <begin position="26"/>
        <end position="357"/>
    </location>
</feature>
<protein>
    <submittedName>
        <fullName evidence="3">Uncharacterized protein</fullName>
    </submittedName>
</protein>
<keyword evidence="2" id="KW-0732">Signal</keyword>
<proteinExistence type="predicted"/>
<dbReference type="Proteomes" id="UP001158067">
    <property type="component" value="Unassembled WGS sequence"/>
</dbReference>
<feature type="region of interest" description="Disordered" evidence="1">
    <location>
        <begin position="27"/>
        <end position="63"/>
    </location>
</feature>
<dbReference type="EMBL" id="FXUG01000012">
    <property type="protein sequence ID" value="SMP69426.1"/>
    <property type="molecule type" value="Genomic_DNA"/>
</dbReference>
<comment type="caution">
    <text evidence="3">The sequence shown here is derived from an EMBL/GenBank/DDBJ whole genome shotgun (WGS) entry which is preliminary data.</text>
</comment>
<dbReference type="RefSeq" id="WP_283434178.1">
    <property type="nucleotide sequence ID" value="NZ_FXUG01000012.1"/>
</dbReference>
<feature type="compositionally biased region" description="Low complexity" evidence="1">
    <location>
        <begin position="34"/>
        <end position="54"/>
    </location>
</feature>
<evidence type="ECO:0000256" key="2">
    <source>
        <dbReference type="SAM" id="SignalP"/>
    </source>
</evidence>
<reference evidence="3 4" key="1">
    <citation type="submission" date="2017-05" db="EMBL/GenBank/DDBJ databases">
        <authorList>
            <person name="Varghese N."/>
            <person name="Submissions S."/>
        </authorList>
    </citation>
    <scope>NUCLEOTIDE SEQUENCE [LARGE SCALE GENOMIC DNA]</scope>
    <source>
        <strain evidence="3 4">DSM 25457</strain>
    </source>
</reference>
<name>A0ABY1QHJ6_9BACT</name>